<dbReference type="Proteomes" id="UP001295794">
    <property type="component" value="Unassembled WGS sequence"/>
</dbReference>
<evidence type="ECO:0000313" key="2">
    <source>
        <dbReference type="EMBL" id="CAK5267360.1"/>
    </source>
</evidence>
<sequence length="763" mass="83358">MAQALFDDHPLEQYLRAAGEPPETPPGSWPQAEEFASIDMDVEYEDVEESEWRPDIVIYIAELLDRMLERPQSTSLFAEHFKYGVISSTLLAASMPWSHPRRPSSPSPPGQLHLDAPPPPPSHEFPDIWRLSLVALFVACLLALRAHTSAALVIVSVSVRLYQRSDHTKLDMTSTTAALKELISASAVWDSIVQDTISVLEKEDESPPSPVSAIRLALHSSLQSTQTQCDNVRQLLSALTAPVELAQLSEMYAPPSPRTSLPPEPEVTSRRSKRTTWSGSYTSLSYSPSIQAIKSREKRRSDLASLFRASSFNKSHSAPSTPPPTLPPTEGETDADSSSGSPSRTTFGAAALELRRKRHMSGMDILRLQHTPPRSPLTGSSTVSHASRFTTMQTMRHPLALSSLNHAIDGALSAKRYACSYLLALRFDEEDDGYWEDVRSVMALLTTTFVDAAARLTEAHEDADHVANESESEADPFKLADAPNQSSGLASVGALSFAPMPSHLSRFAAHVDAISSALDDARDHLTECVAAVRSDAPPTRPIRRRRSRTFVKAMDTQPPEPPAALQAYERLRRELGLALRECERGRDRLLDIICPPAPPNPVESEEDMPALAHDASDEADESDKPDSGSPSMDEADSHADVVVAQGEPIDDPTAHLLLSVAPDEFPLPAAEQIFESQAAEVGPLHKERSKLTREERIKLAKAKRESGSSHGVIGLGLEGLEEKMPTGPGGDVVQELKDVIWKVGEKRRKLVDGQVHNVDPNLP</sequence>
<reference evidence="2" key="1">
    <citation type="submission" date="2023-11" db="EMBL/GenBank/DDBJ databases">
        <authorList>
            <person name="De Vega J J."/>
            <person name="De Vega J J."/>
        </authorList>
    </citation>
    <scope>NUCLEOTIDE SEQUENCE</scope>
</reference>
<organism evidence="2 3">
    <name type="scientific">Mycena citricolor</name>
    <dbReference type="NCBI Taxonomy" id="2018698"/>
    <lineage>
        <taxon>Eukaryota</taxon>
        <taxon>Fungi</taxon>
        <taxon>Dikarya</taxon>
        <taxon>Basidiomycota</taxon>
        <taxon>Agaricomycotina</taxon>
        <taxon>Agaricomycetes</taxon>
        <taxon>Agaricomycetidae</taxon>
        <taxon>Agaricales</taxon>
        <taxon>Marasmiineae</taxon>
        <taxon>Mycenaceae</taxon>
        <taxon>Mycena</taxon>
    </lineage>
</organism>
<evidence type="ECO:0000256" key="1">
    <source>
        <dbReference type="SAM" id="MobiDB-lite"/>
    </source>
</evidence>
<feature type="region of interest" description="Disordered" evidence="1">
    <location>
        <begin position="97"/>
        <end position="119"/>
    </location>
</feature>
<feature type="region of interest" description="Disordered" evidence="1">
    <location>
        <begin position="461"/>
        <end position="482"/>
    </location>
</feature>
<proteinExistence type="predicted"/>
<dbReference type="AlphaFoldDB" id="A0AAD2H2B0"/>
<comment type="caution">
    <text evidence="2">The sequence shown here is derived from an EMBL/GenBank/DDBJ whole genome shotgun (WGS) entry which is preliminary data.</text>
</comment>
<feature type="compositionally biased region" description="Pro residues" evidence="1">
    <location>
        <begin position="254"/>
        <end position="265"/>
    </location>
</feature>
<protein>
    <submittedName>
        <fullName evidence="2">Uncharacterized protein</fullName>
    </submittedName>
</protein>
<feature type="region of interest" description="Disordered" evidence="1">
    <location>
        <begin position="593"/>
        <end position="648"/>
    </location>
</feature>
<evidence type="ECO:0000313" key="3">
    <source>
        <dbReference type="Proteomes" id="UP001295794"/>
    </source>
</evidence>
<accession>A0AAD2H2B0</accession>
<feature type="region of interest" description="Disordered" evidence="1">
    <location>
        <begin position="251"/>
        <end position="280"/>
    </location>
</feature>
<name>A0AAD2H2B0_9AGAR</name>
<feature type="compositionally biased region" description="Polar residues" evidence="1">
    <location>
        <begin position="336"/>
        <end position="345"/>
    </location>
</feature>
<dbReference type="EMBL" id="CAVNYO010000120">
    <property type="protein sequence ID" value="CAK5267360.1"/>
    <property type="molecule type" value="Genomic_DNA"/>
</dbReference>
<keyword evidence="3" id="KW-1185">Reference proteome</keyword>
<gene>
    <name evidence="2" type="ORF">MYCIT1_LOCUS9796</name>
</gene>
<feature type="region of interest" description="Disordered" evidence="1">
    <location>
        <begin position="310"/>
        <end position="345"/>
    </location>
</feature>